<name>A0A6C0IBM5_9ZZZZ</name>
<dbReference type="PROSITE" id="PS50158">
    <property type="entry name" value="ZF_CCHC"/>
    <property type="match status" value="1"/>
</dbReference>
<dbReference type="PANTHER" id="PTHR21340">
    <property type="entry name" value="DIADENOSINE 5,5-P1,P4-TETRAPHOSPHATE PYROPHOSPHOHYDROLASE MUTT"/>
    <property type="match status" value="1"/>
</dbReference>
<evidence type="ECO:0000259" key="3">
    <source>
        <dbReference type="PROSITE" id="PS51462"/>
    </source>
</evidence>
<accession>A0A6C0IBM5</accession>
<dbReference type="GO" id="GO:0006167">
    <property type="term" value="P:AMP biosynthetic process"/>
    <property type="evidence" value="ECO:0007669"/>
    <property type="project" value="TreeGrafter"/>
</dbReference>
<evidence type="ECO:0000256" key="1">
    <source>
        <dbReference type="ARBA" id="ARBA00022801"/>
    </source>
</evidence>
<feature type="domain" description="CCHC-type" evidence="2">
    <location>
        <begin position="8"/>
        <end position="21"/>
    </location>
</feature>
<dbReference type="GO" id="GO:0004081">
    <property type="term" value="F:bis(5'-nucleosyl)-tetraphosphatase (asymmetrical) activity"/>
    <property type="evidence" value="ECO:0007669"/>
    <property type="project" value="TreeGrafter"/>
</dbReference>
<organism evidence="4">
    <name type="scientific">viral metagenome</name>
    <dbReference type="NCBI Taxonomy" id="1070528"/>
    <lineage>
        <taxon>unclassified sequences</taxon>
        <taxon>metagenomes</taxon>
        <taxon>organismal metagenomes</taxon>
    </lineage>
</organism>
<dbReference type="SUPFAM" id="SSF55811">
    <property type="entry name" value="Nudix"/>
    <property type="match status" value="1"/>
</dbReference>
<dbReference type="Gene3D" id="3.90.79.10">
    <property type="entry name" value="Nucleoside Triphosphate Pyrophosphohydrolase"/>
    <property type="match status" value="1"/>
</dbReference>
<dbReference type="InterPro" id="IPR000086">
    <property type="entry name" value="NUDIX_hydrolase_dom"/>
</dbReference>
<dbReference type="PANTHER" id="PTHR21340:SF0">
    <property type="entry name" value="BIS(5'-NUCLEOSYL)-TETRAPHOSPHATASE [ASYMMETRICAL]"/>
    <property type="match status" value="1"/>
</dbReference>
<reference evidence="4" key="1">
    <citation type="journal article" date="2020" name="Nature">
        <title>Giant virus diversity and host interactions through global metagenomics.</title>
        <authorList>
            <person name="Schulz F."/>
            <person name="Roux S."/>
            <person name="Paez-Espino D."/>
            <person name="Jungbluth S."/>
            <person name="Walsh D.A."/>
            <person name="Denef V.J."/>
            <person name="McMahon K.D."/>
            <person name="Konstantinidis K.T."/>
            <person name="Eloe-Fadrosh E.A."/>
            <person name="Kyrpides N.C."/>
            <person name="Woyke T."/>
        </authorList>
    </citation>
    <scope>NUCLEOTIDE SEQUENCE</scope>
    <source>
        <strain evidence="4">GVMAG-M-3300023184-62</strain>
    </source>
</reference>
<dbReference type="InterPro" id="IPR015797">
    <property type="entry name" value="NUDIX_hydrolase-like_dom_sf"/>
</dbReference>
<evidence type="ECO:0008006" key="5">
    <source>
        <dbReference type="Google" id="ProtNLM"/>
    </source>
</evidence>
<proteinExistence type="predicted"/>
<dbReference type="InterPro" id="IPR020084">
    <property type="entry name" value="NUDIX_hydrolase_CS"/>
</dbReference>
<dbReference type="InterPro" id="IPR051325">
    <property type="entry name" value="Nudix_hydrolase_domain"/>
</dbReference>
<dbReference type="Pfam" id="PF00293">
    <property type="entry name" value="NUDIX"/>
    <property type="match status" value="1"/>
</dbReference>
<dbReference type="AlphaFoldDB" id="A0A6C0IBM5"/>
<dbReference type="GO" id="GO:0003676">
    <property type="term" value="F:nucleic acid binding"/>
    <property type="evidence" value="ECO:0007669"/>
    <property type="project" value="InterPro"/>
</dbReference>
<keyword evidence="1" id="KW-0378">Hydrolase</keyword>
<protein>
    <recommendedName>
        <fullName evidence="5">Nudix hydrolase domain-containing protein</fullName>
    </recommendedName>
</protein>
<dbReference type="GO" id="GO:0006754">
    <property type="term" value="P:ATP biosynthetic process"/>
    <property type="evidence" value="ECO:0007669"/>
    <property type="project" value="TreeGrafter"/>
</dbReference>
<dbReference type="GO" id="GO:0008270">
    <property type="term" value="F:zinc ion binding"/>
    <property type="evidence" value="ECO:0007669"/>
    <property type="project" value="InterPro"/>
</dbReference>
<dbReference type="PROSITE" id="PS51462">
    <property type="entry name" value="NUDIX"/>
    <property type="match status" value="1"/>
</dbReference>
<evidence type="ECO:0000259" key="2">
    <source>
        <dbReference type="PROSITE" id="PS50158"/>
    </source>
</evidence>
<feature type="domain" description="Nudix hydrolase" evidence="3">
    <location>
        <begin position="122"/>
        <end position="277"/>
    </location>
</feature>
<dbReference type="PROSITE" id="PS00893">
    <property type="entry name" value="NUDIX_BOX"/>
    <property type="match status" value="1"/>
</dbReference>
<dbReference type="EMBL" id="MN740152">
    <property type="protein sequence ID" value="QHT89787.1"/>
    <property type="molecule type" value="Genomic_DNA"/>
</dbReference>
<sequence>MSNSGGNCSNCGDYGHTFKNCLSPVSSYGIIAFRIKPTSTVVGKSIQAEKLTTDTKSLTGYENQQIEFLLIQRKDSIGFVELIRGKYKLDDLTYIKDQIAGMTPKERERILTLPFETLWADMWGSNSNSKQFTNEYESSKKKIQQLKESGTLDALVAEIPAVYNTPEWGFPKGRRNPREDNISCAMREFNEETGLRPYQYKVVENMTPIRETFFGNNHVHYTHIYYLAVCPSNLEVAMNKYDNHMVREVGDICWVSLEDALKLIRPENVEKREILLRASSILRNYCALQMGFQTIYNKIE</sequence>
<evidence type="ECO:0000313" key="4">
    <source>
        <dbReference type="EMBL" id="QHT89787.1"/>
    </source>
</evidence>
<dbReference type="InterPro" id="IPR001878">
    <property type="entry name" value="Znf_CCHC"/>
</dbReference>